<dbReference type="InterPro" id="IPR018810">
    <property type="entry name" value="UPF0662"/>
</dbReference>
<reference evidence="1" key="1">
    <citation type="submission" date="2021-03" db="EMBL/GenBank/DDBJ databases">
        <title>Draft genome sequence of rust myrtle Austropuccinia psidii MF-1, a brazilian biotype.</title>
        <authorList>
            <person name="Quecine M.C."/>
            <person name="Pachon D.M.R."/>
            <person name="Bonatelli M.L."/>
            <person name="Correr F.H."/>
            <person name="Franceschini L.M."/>
            <person name="Leite T.F."/>
            <person name="Margarido G.R.A."/>
            <person name="Almeida C.A."/>
            <person name="Ferrarezi J.A."/>
            <person name="Labate C.A."/>
        </authorList>
    </citation>
    <scope>NUCLEOTIDE SEQUENCE</scope>
    <source>
        <strain evidence="1">MF-1</strain>
    </source>
</reference>
<proteinExistence type="predicted"/>
<sequence>MPVPTAELPILEALVNIRARLTKLKKDRTEYIRANDVMQIYAAVIKQVNKLNEIRDEASNNSQPTNDDQDLIQPRSNQINQDSHASNRVDTTLNDVFQLLSLFFLTIGKSRESPATYCQLATMKQLLDHMDESGVYTQSDLMPFQTRLEELRSIILKDKHKEIAAKKEAEVDGVPDEELHPEGLTKLLLRKWDECNRMLKSLLSSLSVLSCELVPIHQRLITIRRQLAAMTARKPTTAELSAIQEELRKIDSKRIDGKFLGPGGSSVPEGQVILSGLLEENFEICQELGARKEDVAPTLTPIYERLCDLRSALERLTLTHRWTLRETDLYNFQVSLQELDAMRVDGKFVDAEGNKPDGQMVLHYLLRRCYGLIYRLMSSSEPISEELMPIANKLSTLKKCLNEVLKYEEGGRGSLSPRDLFPYQLALGHIDSLREDGKFKGKDGTIPEGQAILNANLSECHEILNTLRESMEQG</sequence>
<evidence type="ECO:0000313" key="1">
    <source>
        <dbReference type="EMBL" id="MBW0506948.1"/>
    </source>
</evidence>
<dbReference type="Proteomes" id="UP000765509">
    <property type="component" value="Unassembled WGS sequence"/>
</dbReference>
<dbReference type="GO" id="GO:0005634">
    <property type="term" value="C:nucleus"/>
    <property type="evidence" value="ECO:0007669"/>
    <property type="project" value="TreeGrafter"/>
</dbReference>
<dbReference type="GO" id="GO:0005737">
    <property type="term" value="C:cytoplasm"/>
    <property type="evidence" value="ECO:0007669"/>
    <property type="project" value="TreeGrafter"/>
</dbReference>
<accession>A0A9Q3HIS2</accession>
<organism evidence="1 2">
    <name type="scientific">Austropuccinia psidii MF-1</name>
    <dbReference type="NCBI Taxonomy" id="1389203"/>
    <lineage>
        <taxon>Eukaryota</taxon>
        <taxon>Fungi</taxon>
        <taxon>Dikarya</taxon>
        <taxon>Basidiomycota</taxon>
        <taxon>Pucciniomycotina</taxon>
        <taxon>Pucciniomycetes</taxon>
        <taxon>Pucciniales</taxon>
        <taxon>Sphaerophragmiaceae</taxon>
        <taxon>Austropuccinia</taxon>
    </lineage>
</organism>
<dbReference type="EMBL" id="AVOT02019423">
    <property type="protein sequence ID" value="MBW0506948.1"/>
    <property type="molecule type" value="Genomic_DNA"/>
</dbReference>
<evidence type="ECO:0000313" key="2">
    <source>
        <dbReference type="Proteomes" id="UP000765509"/>
    </source>
</evidence>
<dbReference type="PANTHER" id="PTHR28086:SF1">
    <property type="entry name" value="CU(2+) SUPPRESSING AND BLEOMYCIN SENSITIVE PROTEIN 1"/>
    <property type="match status" value="1"/>
</dbReference>
<gene>
    <name evidence="1" type="ORF">O181_046663</name>
</gene>
<protein>
    <submittedName>
        <fullName evidence="1">Uncharacterized protein</fullName>
    </submittedName>
</protein>
<name>A0A9Q3HIS2_9BASI</name>
<dbReference type="AlphaFoldDB" id="A0A9Q3HIS2"/>
<keyword evidence="2" id="KW-1185">Reference proteome</keyword>
<dbReference type="Pfam" id="PF10303">
    <property type="entry name" value="DUF2408"/>
    <property type="match status" value="2"/>
</dbReference>
<comment type="caution">
    <text evidence="1">The sequence shown here is derived from an EMBL/GenBank/DDBJ whole genome shotgun (WGS) entry which is preliminary data.</text>
</comment>
<dbReference type="OrthoDB" id="2011986at2759"/>
<dbReference type="PANTHER" id="PTHR28086">
    <property type="entry name" value="UPF0662 PROTEIN YPL260W"/>
    <property type="match status" value="1"/>
</dbReference>